<dbReference type="AlphaFoldDB" id="A0ABD0M6X4"/>
<feature type="domain" description="Copper type II ascorbate-dependent monooxygenase C-terminal" evidence="5">
    <location>
        <begin position="426"/>
        <end position="556"/>
    </location>
</feature>
<feature type="region of interest" description="Disordered" evidence="3">
    <location>
        <begin position="217"/>
        <end position="250"/>
    </location>
</feature>
<organism evidence="7 8">
    <name type="scientific">Batillaria attramentaria</name>
    <dbReference type="NCBI Taxonomy" id="370345"/>
    <lineage>
        <taxon>Eukaryota</taxon>
        <taxon>Metazoa</taxon>
        <taxon>Spiralia</taxon>
        <taxon>Lophotrochozoa</taxon>
        <taxon>Mollusca</taxon>
        <taxon>Gastropoda</taxon>
        <taxon>Caenogastropoda</taxon>
        <taxon>Sorbeoconcha</taxon>
        <taxon>Cerithioidea</taxon>
        <taxon>Batillariidae</taxon>
        <taxon>Batillaria</taxon>
    </lineage>
</organism>
<reference evidence="7 8" key="1">
    <citation type="journal article" date="2023" name="Sci. Data">
        <title>Genome assembly of the Korean intertidal mud-creeper Batillaria attramentaria.</title>
        <authorList>
            <person name="Patra A.K."/>
            <person name="Ho P.T."/>
            <person name="Jun S."/>
            <person name="Lee S.J."/>
            <person name="Kim Y."/>
            <person name="Won Y.J."/>
        </authorList>
    </citation>
    <scope>NUCLEOTIDE SEQUENCE [LARGE SCALE GENOMIC DNA]</scope>
    <source>
        <strain evidence="7">Wonlab-2016</strain>
    </source>
</reference>
<feature type="compositionally biased region" description="Polar residues" evidence="3">
    <location>
        <begin position="231"/>
        <end position="245"/>
    </location>
</feature>
<feature type="domain" description="Copper type II ascorbate-dependent monooxygenase C-terminal" evidence="5">
    <location>
        <begin position="2"/>
        <end position="45"/>
    </location>
</feature>
<dbReference type="Gene3D" id="2.60.120.230">
    <property type="match status" value="2"/>
</dbReference>
<dbReference type="Pfam" id="PF03712">
    <property type="entry name" value="Cu2_monoox_C"/>
    <property type="match status" value="2"/>
</dbReference>
<dbReference type="PANTHER" id="PTHR10157:SF23">
    <property type="entry name" value="MOXD1 HOMOLOG 1"/>
    <property type="match status" value="1"/>
</dbReference>
<evidence type="ECO:0000313" key="7">
    <source>
        <dbReference type="EMBL" id="KAK7506928.1"/>
    </source>
</evidence>
<feature type="domain" description="Copper type II ascorbate-dependent monooxygenase N-terminal" evidence="4">
    <location>
        <begin position="289"/>
        <end position="400"/>
    </location>
</feature>
<evidence type="ECO:0000259" key="5">
    <source>
        <dbReference type="Pfam" id="PF03712"/>
    </source>
</evidence>
<dbReference type="Pfam" id="PF24784">
    <property type="entry name" value="Temptin_C"/>
    <property type="match status" value="1"/>
</dbReference>
<name>A0ABD0M6X4_9CAEN</name>
<dbReference type="EMBL" id="JACVVK020000005">
    <property type="protein sequence ID" value="KAK7506928.1"/>
    <property type="molecule type" value="Genomic_DNA"/>
</dbReference>
<dbReference type="Gene3D" id="2.60.120.310">
    <property type="entry name" value="Copper type II, ascorbate-dependent monooxygenase, N-terminal domain"/>
    <property type="match status" value="1"/>
</dbReference>
<dbReference type="Pfam" id="PF01082">
    <property type="entry name" value="Cu2_monooxygen"/>
    <property type="match status" value="1"/>
</dbReference>
<evidence type="ECO:0000256" key="2">
    <source>
        <dbReference type="ARBA" id="ARBA00023180"/>
    </source>
</evidence>
<evidence type="ECO:0000256" key="1">
    <source>
        <dbReference type="ARBA" id="ARBA00023157"/>
    </source>
</evidence>
<comment type="caution">
    <text evidence="7">The sequence shown here is derived from an EMBL/GenBank/DDBJ whole genome shotgun (WGS) entry which is preliminary data.</text>
</comment>
<dbReference type="InterPro" id="IPR057626">
    <property type="entry name" value="S-S_Temptin"/>
</dbReference>
<dbReference type="InterPro" id="IPR000323">
    <property type="entry name" value="Cu2_ascorb_mOase_N"/>
</dbReference>
<dbReference type="InterPro" id="IPR000945">
    <property type="entry name" value="DBH-like"/>
</dbReference>
<keyword evidence="8" id="KW-1185">Reference proteome</keyword>
<evidence type="ECO:0000259" key="6">
    <source>
        <dbReference type="Pfam" id="PF24784"/>
    </source>
</evidence>
<sequence>MLRTTCHFNAHNKSTTTFYGPGTCDEMCYGFITYYPLQNMPDPECTAWKSLLGCDPSTLKGCDPHAFFTDITTFAKSEVYSNITSACKVFGLCQTECKRAIREARSREPCMRNETTGTPSSGEVWVLSLAMLDRFVSDCNILLALLCLVPAARTYRHYADQIPNGARVPVPCKNNVLWHGVGHLNVEGGGERNVFGLDFAAAGHKWTADLCNKDSDGDGKSNGQELGDPQCTWTPGSIPQSSTGITHPDAGDVPYKIQREWMKDVCKSAEFDCDGLNKTEDVRELVLRLPLTPVPAKETTYMCMMFEINDTLKEQDYHVIANTPIINNSYVMHHMLLYGCRDDSPMYGPVECNMGSCQDLIGGWALGITGNCLHENAGVRIGKTGFKRMLIQYHWNNPAERTDFEDSSGLTLHYTPNVRPNDMAMLMTGQDHIVIPPRSLDTVITSDCTNTCTRNKLTGDIYVTTAADHMHYLGKSMSIEHYRDGKFLRYFTNEHVYNYDTPKFFDFEDPVLVKPGDMIRTTCHFASPDKPTTTFQGDGTSDEMCLGFLSFYPANNIPGSKWCTSWRSMLSCDPPSNQGCDRLERWKWVYGFNNTEVYINITSSCLRFGYCTVECKAAIREARSREACMKAEDGWKKVKWHVLPRSEEGRLFLASLASCEVELFAEDQASLASCEVELFAEDQGILVFGSLALSLTRAEHQGTSTGTMLLFSS</sequence>
<keyword evidence="1" id="KW-1015">Disulfide bond</keyword>
<dbReference type="PANTHER" id="PTHR10157">
    <property type="entry name" value="DOPAMINE BETA HYDROXYLASE RELATED"/>
    <property type="match status" value="1"/>
</dbReference>
<dbReference type="InterPro" id="IPR014784">
    <property type="entry name" value="Cu2_ascorb_mOase-like_C"/>
</dbReference>
<dbReference type="SUPFAM" id="SSF49742">
    <property type="entry name" value="PHM/PNGase F"/>
    <property type="match status" value="3"/>
</dbReference>
<dbReference type="InterPro" id="IPR024548">
    <property type="entry name" value="Cu2_monoox_C"/>
</dbReference>
<protein>
    <submittedName>
        <fullName evidence="7">Uncharacterized protein</fullName>
    </submittedName>
</protein>
<dbReference type="Proteomes" id="UP001519460">
    <property type="component" value="Unassembled WGS sequence"/>
</dbReference>
<keyword evidence="2" id="KW-0325">Glycoprotein</keyword>
<evidence type="ECO:0000313" key="8">
    <source>
        <dbReference type="Proteomes" id="UP001519460"/>
    </source>
</evidence>
<feature type="non-terminal residue" evidence="7">
    <location>
        <position position="713"/>
    </location>
</feature>
<feature type="domain" description="Temptin Cys/Cys disulfide" evidence="6">
    <location>
        <begin position="154"/>
        <end position="249"/>
    </location>
</feature>
<dbReference type="InterPro" id="IPR036939">
    <property type="entry name" value="Cu2_ascorb_mOase_N_sf"/>
</dbReference>
<proteinExistence type="predicted"/>
<accession>A0ABD0M6X4</accession>
<evidence type="ECO:0000256" key="3">
    <source>
        <dbReference type="SAM" id="MobiDB-lite"/>
    </source>
</evidence>
<dbReference type="InterPro" id="IPR008977">
    <property type="entry name" value="PHM/PNGase_F_dom_sf"/>
</dbReference>
<gene>
    <name evidence="7" type="ORF">BaRGS_00001779</name>
</gene>
<evidence type="ECO:0000259" key="4">
    <source>
        <dbReference type="Pfam" id="PF01082"/>
    </source>
</evidence>